<dbReference type="GO" id="GO:0022857">
    <property type="term" value="F:transmembrane transporter activity"/>
    <property type="evidence" value="ECO:0007669"/>
    <property type="project" value="InterPro"/>
</dbReference>
<keyword evidence="9" id="KW-0378">Hydrolase</keyword>
<sequence length="1031" mass="107155">MAGRTVLAVASFGALLAFLDATIVNVAFPSIQASFPEASIATISWVLNGYNIVLAAAMIVCGRLCDLLGRRRLYIAGVALFTVASVWCAAAWSVELLVLGRLVQGLGAAMLIPASLGLVIEAFPASERHHAVGLWGAAAAVAAGLGPPVGGVLVELGGWRWAFLVNIPLGVAAIALGRRVLVESRSPGIRQLPDLVGAGLLAGAMGLGTTLIIKAGDWGWASATSWLVALGTVALVVGFAVSSRRHRSPLLDGAMLRSRPFVVANVVTIVAGLGFFAYMLTNILWLQYVWRYSVIEAGLALMPAAFVAAVVAAVMGPIAARRGYRLIVMVGAVVWSLAYVWYITRVGTTPAFLSQWLPGQVLSGIGVGMCLPLLGSAAMASLPGGRFGTASAVVSSARQTGGVLGIAVLVAVLGTPTPENAVTVLRDGWWISVVAFAACAVLVAFLGRISEEEDDAQEAEAATGRVHVPVGDSGSVSRSIAPQRPGLFASLPLQTQEALRASAVPRRVPAGQWLVREGEHATSMLVLTAGRADVVIGDTVVRDLGPGSLIGELALITGGLRSASVRARRDCRVLEVSKAVWDEAVGTSAEALSACIGTLAAQLADPRPPSTLPTRPRVLAVVAASTTAPTREVAEHLRAALGTVYSVDVCTDLSPEQLDMAERHHDRVVLVAPESNAWAEYSARSADLVVLVARVGEPIVTPTPGALRPELVLVGAPATTEQLATWTRAVDPWRVTQTPDGRLASGLRGLCDRVVGRSVGIVLSGGGARALTHLGVLAELEDAGIVIDRVAGASVGAVIGSLYASGMTAGEVEEVMYRSFVRAKPFADYTLPRNALARGQRIRRAAEDQFGETLIESLPRGFCCVSTDMLKRSVVVHRTGSVADAIRASAALPVLLPPVRTEDRLLVDGGILDNLPVHTLTERDEGPVIAVNIGTGGAGGPGAVGSAGQATVRRTIRVPSLGETLFRTMMISGGDHSSAVGTGAYVISPSSMGVGLLEFHQIDRMIASGRAAARRLLDETGGTFQPAGPEQ</sequence>
<feature type="transmembrane region" description="Helical" evidence="10">
    <location>
        <begin position="356"/>
        <end position="379"/>
    </location>
</feature>
<evidence type="ECO:0000256" key="4">
    <source>
        <dbReference type="ARBA" id="ARBA00022475"/>
    </source>
</evidence>
<feature type="transmembrane region" description="Helical" evidence="10">
    <location>
        <begin position="219"/>
        <end position="241"/>
    </location>
</feature>
<feature type="active site" description="Nucleophile" evidence="9">
    <location>
        <position position="794"/>
    </location>
</feature>
<dbReference type="InterPro" id="IPR002641">
    <property type="entry name" value="PNPLA_dom"/>
</dbReference>
<evidence type="ECO:0000256" key="7">
    <source>
        <dbReference type="ARBA" id="ARBA00023098"/>
    </source>
</evidence>
<feature type="transmembrane region" description="Helical" evidence="10">
    <location>
        <begin position="73"/>
        <end position="92"/>
    </location>
</feature>
<evidence type="ECO:0000256" key="6">
    <source>
        <dbReference type="ARBA" id="ARBA00022989"/>
    </source>
</evidence>
<evidence type="ECO:0000256" key="2">
    <source>
        <dbReference type="ARBA" id="ARBA00006636"/>
    </source>
</evidence>
<dbReference type="GO" id="GO:0016042">
    <property type="term" value="P:lipid catabolic process"/>
    <property type="evidence" value="ECO:0007669"/>
    <property type="project" value="UniProtKB-UniRule"/>
</dbReference>
<evidence type="ECO:0000256" key="3">
    <source>
        <dbReference type="ARBA" id="ARBA00022448"/>
    </source>
</evidence>
<dbReference type="PANTHER" id="PTHR42718">
    <property type="entry name" value="MAJOR FACILITATOR SUPERFAMILY MULTIDRUG TRANSPORTER MFSC"/>
    <property type="match status" value="1"/>
</dbReference>
<dbReference type="InterPro" id="IPR018490">
    <property type="entry name" value="cNMP-bd_dom_sf"/>
</dbReference>
<feature type="transmembrane region" description="Helical" evidence="10">
    <location>
        <begin position="297"/>
        <end position="319"/>
    </location>
</feature>
<dbReference type="Pfam" id="PF07690">
    <property type="entry name" value="MFS_1"/>
    <property type="match status" value="1"/>
</dbReference>
<gene>
    <name evidence="14" type="ORF">N801_07020</name>
</gene>
<keyword evidence="8 10" id="KW-0472">Membrane</keyword>
<feature type="short sequence motif" description="DGA/G" evidence="9">
    <location>
        <begin position="908"/>
        <end position="910"/>
    </location>
</feature>
<protein>
    <recommendedName>
        <fullName evidence="16">MFS transporter</fullName>
    </recommendedName>
</protein>
<dbReference type="PROSITE" id="PS50850">
    <property type="entry name" value="MFS"/>
    <property type="match status" value="1"/>
</dbReference>
<feature type="domain" description="Cyclic nucleotide-binding" evidence="11">
    <location>
        <begin position="487"/>
        <end position="602"/>
    </location>
</feature>
<comment type="caution">
    <text evidence="14">The sequence shown here is derived from an EMBL/GenBank/DDBJ whole genome shotgun (WGS) entry which is preliminary data.</text>
</comment>
<dbReference type="InterPro" id="IPR004638">
    <property type="entry name" value="EmrB-like"/>
</dbReference>
<dbReference type="Gene3D" id="1.20.1250.20">
    <property type="entry name" value="MFS general substrate transporter like domains"/>
    <property type="match status" value="1"/>
</dbReference>
<dbReference type="EMBL" id="AVPL01000016">
    <property type="protein sequence ID" value="KGN41556.1"/>
    <property type="molecule type" value="Genomic_DNA"/>
</dbReference>
<feature type="transmembrane region" description="Helical" evidence="10">
    <location>
        <begin position="132"/>
        <end position="153"/>
    </location>
</feature>
<evidence type="ECO:0000256" key="10">
    <source>
        <dbReference type="SAM" id="Phobius"/>
    </source>
</evidence>
<feature type="transmembrane region" description="Helical" evidence="10">
    <location>
        <begin position="326"/>
        <end position="344"/>
    </location>
</feature>
<evidence type="ECO:0000256" key="1">
    <source>
        <dbReference type="ARBA" id="ARBA00004651"/>
    </source>
</evidence>
<dbReference type="Gene3D" id="3.40.1090.10">
    <property type="entry name" value="Cytosolic phospholipase A2 catalytic domain"/>
    <property type="match status" value="2"/>
</dbReference>
<feature type="short sequence motif" description="GXSXG" evidence="9">
    <location>
        <begin position="792"/>
        <end position="796"/>
    </location>
</feature>
<keyword evidence="4" id="KW-1003">Cell membrane</keyword>
<dbReference type="CDD" id="cd07205">
    <property type="entry name" value="Pat_PNPLA6_PNPLA7_NTE1_like"/>
    <property type="match status" value="1"/>
</dbReference>
<evidence type="ECO:0000256" key="8">
    <source>
        <dbReference type="ARBA" id="ARBA00023136"/>
    </source>
</evidence>
<dbReference type="InterPro" id="IPR036259">
    <property type="entry name" value="MFS_trans_sf"/>
</dbReference>
<evidence type="ECO:0008006" key="16">
    <source>
        <dbReference type="Google" id="ProtNLM"/>
    </source>
</evidence>
<dbReference type="PROSITE" id="PS00889">
    <property type="entry name" value="CNMP_BINDING_2"/>
    <property type="match status" value="1"/>
</dbReference>
<dbReference type="Gene3D" id="2.60.120.10">
    <property type="entry name" value="Jelly Rolls"/>
    <property type="match status" value="1"/>
</dbReference>
<evidence type="ECO:0000259" key="11">
    <source>
        <dbReference type="PROSITE" id="PS50042"/>
    </source>
</evidence>
<keyword evidence="5 10" id="KW-0812">Transmembrane</keyword>
<feature type="transmembrane region" description="Helical" evidence="10">
    <location>
        <begin position="159"/>
        <end position="180"/>
    </location>
</feature>
<feature type="domain" description="PNPLA" evidence="13">
    <location>
        <begin position="761"/>
        <end position="921"/>
    </location>
</feature>
<dbReference type="SUPFAM" id="SSF52151">
    <property type="entry name" value="FabD/lysophospholipase-like"/>
    <property type="match status" value="1"/>
</dbReference>
<feature type="transmembrane region" description="Helical" evidence="10">
    <location>
        <begin position="39"/>
        <end position="61"/>
    </location>
</feature>
<dbReference type="InterPro" id="IPR018488">
    <property type="entry name" value="cNMP-bd_CS"/>
</dbReference>
<dbReference type="PROSITE" id="PS50042">
    <property type="entry name" value="CNMP_BINDING_3"/>
    <property type="match status" value="1"/>
</dbReference>
<dbReference type="SUPFAM" id="SSF51206">
    <property type="entry name" value="cAMP-binding domain-like"/>
    <property type="match status" value="1"/>
</dbReference>
<dbReference type="InterPro" id="IPR000595">
    <property type="entry name" value="cNMP-bd_dom"/>
</dbReference>
<dbReference type="eggNOG" id="COG0477">
    <property type="taxonomic scope" value="Bacteria"/>
</dbReference>
<dbReference type="SUPFAM" id="SSF103473">
    <property type="entry name" value="MFS general substrate transporter"/>
    <property type="match status" value="1"/>
</dbReference>
<accession>A0A0A0K1A9</accession>
<keyword evidence="3" id="KW-0813">Transport</keyword>
<dbReference type="PROSITE" id="PS00888">
    <property type="entry name" value="CNMP_BINDING_1"/>
    <property type="match status" value="1"/>
</dbReference>
<keyword evidence="15" id="KW-1185">Reference proteome</keyword>
<comment type="subcellular location">
    <subcellularLocation>
        <location evidence="1">Cell membrane</location>
        <topology evidence="1">Multi-pass membrane protein</topology>
    </subcellularLocation>
</comment>
<feature type="transmembrane region" description="Helical" evidence="10">
    <location>
        <begin position="262"/>
        <end position="285"/>
    </location>
</feature>
<dbReference type="STRING" id="1385519.N801_07020"/>
<feature type="transmembrane region" description="Helical" evidence="10">
    <location>
        <begin position="429"/>
        <end position="447"/>
    </location>
</feature>
<evidence type="ECO:0000259" key="13">
    <source>
        <dbReference type="PROSITE" id="PS51635"/>
    </source>
</evidence>
<comment type="similarity">
    <text evidence="2">Belongs to the NTE family.</text>
</comment>
<keyword evidence="7 9" id="KW-0443">Lipid metabolism</keyword>
<organism evidence="14 15">
    <name type="scientific">Knoellia aerolata DSM 18566</name>
    <dbReference type="NCBI Taxonomy" id="1385519"/>
    <lineage>
        <taxon>Bacteria</taxon>
        <taxon>Bacillati</taxon>
        <taxon>Actinomycetota</taxon>
        <taxon>Actinomycetes</taxon>
        <taxon>Micrococcales</taxon>
        <taxon>Intrasporangiaceae</taxon>
        <taxon>Knoellia</taxon>
    </lineage>
</organism>
<dbReference type="Pfam" id="PF00027">
    <property type="entry name" value="cNMP_binding"/>
    <property type="match status" value="1"/>
</dbReference>
<dbReference type="Gene3D" id="1.20.1720.10">
    <property type="entry name" value="Multidrug resistance protein D"/>
    <property type="match status" value="1"/>
</dbReference>
<dbReference type="PROSITE" id="PS51635">
    <property type="entry name" value="PNPLA"/>
    <property type="match status" value="1"/>
</dbReference>
<evidence type="ECO:0000313" key="14">
    <source>
        <dbReference type="EMBL" id="KGN41556.1"/>
    </source>
</evidence>
<dbReference type="InterPro" id="IPR016035">
    <property type="entry name" value="Acyl_Trfase/lysoPLipase"/>
</dbReference>
<dbReference type="Proteomes" id="UP000030013">
    <property type="component" value="Unassembled WGS sequence"/>
</dbReference>
<dbReference type="InterPro" id="IPR011701">
    <property type="entry name" value="MFS"/>
</dbReference>
<feature type="transmembrane region" description="Helical" evidence="10">
    <location>
        <begin position="98"/>
        <end position="120"/>
    </location>
</feature>
<keyword evidence="9" id="KW-0442">Lipid degradation</keyword>
<dbReference type="Pfam" id="PF01734">
    <property type="entry name" value="Patatin"/>
    <property type="match status" value="1"/>
</dbReference>
<dbReference type="PRINTS" id="PR01036">
    <property type="entry name" value="TCRTETB"/>
</dbReference>
<evidence type="ECO:0000256" key="9">
    <source>
        <dbReference type="PROSITE-ProRule" id="PRU01161"/>
    </source>
</evidence>
<dbReference type="GO" id="GO:0004622">
    <property type="term" value="F:phosphatidylcholine lysophospholipase activity"/>
    <property type="evidence" value="ECO:0007669"/>
    <property type="project" value="UniProtKB-ARBA"/>
</dbReference>
<feature type="domain" description="Major facilitator superfamily (MFS) profile" evidence="12">
    <location>
        <begin position="6"/>
        <end position="455"/>
    </location>
</feature>
<dbReference type="CDD" id="cd00038">
    <property type="entry name" value="CAP_ED"/>
    <property type="match status" value="1"/>
</dbReference>
<comment type="caution">
    <text evidence="9">Lacks conserved residue(s) required for the propagation of feature annotation.</text>
</comment>
<dbReference type="InterPro" id="IPR020846">
    <property type="entry name" value="MFS_dom"/>
</dbReference>
<feature type="transmembrane region" description="Helical" evidence="10">
    <location>
        <begin position="192"/>
        <end position="213"/>
    </location>
</feature>
<feature type="active site" description="Proton acceptor" evidence="9">
    <location>
        <position position="908"/>
    </location>
</feature>
<dbReference type="CDD" id="cd17321">
    <property type="entry name" value="MFS_MMR_MDR_like"/>
    <property type="match status" value="1"/>
</dbReference>
<keyword evidence="6 10" id="KW-1133">Transmembrane helix</keyword>
<reference evidence="14 15" key="1">
    <citation type="submission" date="2013-08" db="EMBL/GenBank/DDBJ databases">
        <title>The genome sequence of Knoellia aerolata.</title>
        <authorList>
            <person name="Zhu W."/>
            <person name="Wang G."/>
        </authorList>
    </citation>
    <scope>NUCLEOTIDE SEQUENCE [LARGE SCALE GENOMIC DNA]</scope>
    <source>
        <strain evidence="14 15">DSM 18566</strain>
    </source>
</reference>
<dbReference type="SMART" id="SM00100">
    <property type="entry name" value="cNMP"/>
    <property type="match status" value="1"/>
</dbReference>
<dbReference type="AlphaFoldDB" id="A0A0A0K1A9"/>
<dbReference type="PANTHER" id="PTHR42718:SF48">
    <property type="entry name" value="CONSERVED TWO-DOMAIN MEMBRANE PROTEIN-RELATED"/>
    <property type="match status" value="1"/>
</dbReference>
<evidence type="ECO:0000259" key="12">
    <source>
        <dbReference type="PROSITE" id="PS50850"/>
    </source>
</evidence>
<name>A0A0A0K1A9_9MICO</name>
<dbReference type="NCBIfam" id="TIGR00711">
    <property type="entry name" value="efflux_EmrB"/>
    <property type="match status" value="1"/>
</dbReference>
<proteinExistence type="inferred from homology"/>
<evidence type="ECO:0000313" key="15">
    <source>
        <dbReference type="Proteomes" id="UP000030013"/>
    </source>
</evidence>
<dbReference type="InterPro" id="IPR014710">
    <property type="entry name" value="RmlC-like_jellyroll"/>
</dbReference>
<evidence type="ECO:0000256" key="5">
    <source>
        <dbReference type="ARBA" id="ARBA00022692"/>
    </source>
</evidence>
<dbReference type="eggNOG" id="COG1752">
    <property type="taxonomic scope" value="Bacteria"/>
</dbReference>
<dbReference type="GO" id="GO:0005886">
    <property type="term" value="C:plasma membrane"/>
    <property type="evidence" value="ECO:0007669"/>
    <property type="project" value="UniProtKB-SubCell"/>
</dbReference>